<dbReference type="Gene3D" id="3.20.20.100">
    <property type="entry name" value="NADP-dependent oxidoreductase domain"/>
    <property type="match status" value="1"/>
</dbReference>
<organism evidence="2">
    <name type="scientific">Caldilineaceae bacterium SB0664_bin_27</name>
    <dbReference type="NCBI Taxonomy" id="2605260"/>
    <lineage>
        <taxon>Bacteria</taxon>
        <taxon>Bacillati</taxon>
        <taxon>Chloroflexota</taxon>
        <taxon>Caldilineae</taxon>
        <taxon>Caldilineales</taxon>
        <taxon>Caldilineaceae</taxon>
    </lineage>
</organism>
<gene>
    <name evidence="2" type="ORF">F4Y42_02260</name>
</gene>
<dbReference type="InterPro" id="IPR020471">
    <property type="entry name" value="AKR"/>
</dbReference>
<dbReference type="EMBL" id="VXRG01000025">
    <property type="protein sequence ID" value="MXY92253.1"/>
    <property type="molecule type" value="Genomic_DNA"/>
</dbReference>
<comment type="caution">
    <text evidence="2">The sequence shown here is derived from an EMBL/GenBank/DDBJ whole genome shotgun (WGS) entry which is preliminary data.</text>
</comment>
<dbReference type="GO" id="GO:0005829">
    <property type="term" value="C:cytosol"/>
    <property type="evidence" value="ECO:0007669"/>
    <property type="project" value="TreeGrafter"/>
</dbReference>
<dbReference type="Pfam" id="PF00248">
    <property type="entry name" value="Aldo_ket_red"/>
    <property type="match status" value="1"/>
</dbReference>
<evidence type="ECO:0000313" key="2">
    <source>
        <dbReference type="EMBL" id="MXY92253.1"/>
    </source>
</evidence>
<dbReference type="InterPro" id="IPR036812">
    <property type="entry name" value="NAD(P)_OxRdtase_dom_sf"/>
</dbReference>
<proteinExistence type="predicted"/>
<protein>
    <submittedName>
        <fullName evidence="2">Aldo/keto reductase</fullName>
    </submittedName>
</protein>
<name>A0A6B0YMJ6_9CHLR</name>
<dbReference type="SUPFAM" id="SSF51430">
    <property type="entry name" value="NAD(P)-linked oxidoreductase"/>
    <property type="match status" value="1"/>
</dbReference>
<dbReference type="PANTHER" id="PTHR42686:SF1">
    <property type="entry name" value="GH17980P-RELATED"/>
    <property type="match status" value="1"/>
</dbReference>
<feature type="domain" description="NADP-dependent oxidoreductase" evidence="1">
    <location>
        <begin position="20"/>
        <end position="328"/>
    </location>
</feature>
<accession>A0A6B0YMJ6</accession>
<dbReference type="PANTHER" id="PTHR42686">
    <property type="entry name" value="GH17980P-RELATED"/>
    <property type="match status" value="1"/>
</dbReference>
<reference evidence="2" key="1">
    <citation type="submission" date="2019-09" db="EMBL/GenBank/DDBJ databases">
        <title>Characterisation of the sponge microbiome using genome-centric metagenomics.</title>
        <authorList>
            <person name="Engelberts J.P."/>
            <person name="Robbins S.J."/>
            <person name="De Goeij J.M."/>
            <person name="Aranda M."/>
            <person name="Bell S.C."/>
            <person name="Webster N.S."/>
        </authorList>
    </citation>
    <scope>NUCLEOTIDE SEQUENCE</scope>
    <source>
        <strain evidence="2">SB0664_bin_27</strain>
    </source>
</reference>
<dbReference type="AlphaFoldDB" id="A0A6B0YMJ6"/>
<sequence>MNNIPLREIGSTGTSVTQFGLGTAPLGDLFEALDEGAAQNVLQAAWDVGVRLFDTSPFYGNGKSEHRVGHFLRQKPRDEYVLSTKVGRVFHPARDLETFDPGPFTGALPFEFTVDYSYDGIMRSYEDSLHRLSLPNIDLLVIHDLDFYFYETEARVNAYLNQLFTSGWRALDELRRHGLIKGVGAGINELGMIPRFLDLVELDFFLVAYGYNLLTQEMLEEEFPLCDQQGISVIVGAVFASGILATGAVPGAHYFYAPASPEMMERTDRIEKICNRYQTPLPCAALQFLTANPIVSAIIPGALKVAHVQANFEMLQKPVPEELWSALKSEGLLREDAPTP</sequence>
<dbReference type="GO" id="GO:0016491">
    <property type="term" value="F:oxidoreductase activity"/>
    <property type="evidence" value="ECO:0007669"/>
    <property type="project" value="InterPro"/>
</dbReference>
<evidence type="ECO:0000259" key="1">
    <source>
        <dbReference type="Pfam" id="PF00248"/>
    </source>
</evidence>
<dbReference type="InterPro" id="IPR023210">
    <property type="entry name" value="NADP_OxRdtase_dom"/>
</dbReference>